<dbReference type="PROSITE" id="PS50888">
    <property type="entry name" value="BHLH"/>
    <property type="match status" value="1"/>
</dbReference>
<dbReference type="AlphaFoldDB" id="A0AAV1WN02"/>
<keyword evidence="8" id="KW-1185">Reference proteome</keyword>
<dbReference type="InterPro" id="IPR036638">
    <property type="entry name" value="HLH_DNA-bd_sf"/>
</dbReference>
<dbReference type="Pfam" id="PF00010">
    <property type="entry name" value="HLH"/>
    <property type="match status" value="1"/>
</dbReference>
<gene>
    <name evidence="7" type="ORF">LLUT_LOCUS11317</name>
</gene>
<dbReference type="GO" id="GO:0003700">
    <property type="term" value="F:DNA-binding transcription factor activity"/>
    <property type="evidence" value="ECO:0007669"/>
    <property type="project" value="InterPro"/>
</dbReference>
<accession>A0AAV1WN02</accession>
<dbReference type="GO" id="GO:0003677">
    <property type="term" value="F:DNA binding"/>
    <property type="evidence" value="ECO:0007669"/>
    <property type="project" value="UniProtKB-KW"/>
</dbReference>
<dbReference type="EMBL" id="CAXHTB010000007">
    <property type="protein sequence ID" value="CAL0310257.1"/>
    <property type="molecule type" value="Genomic_DNA"/>
</dbReference>
<dbReference type="SUPFAM" id="SSF47459">
    <property type="entry name" value="HLH, helix-loop-helix DNA-binding domain"/>
    <property type="match status" value="1"/>
</dbReference>
<feature type="domain" description="BHLH" evidence="6">
    <location>
        <begin position="156"/>
        <end position="205"/>
    </location>
</feature>
<protein>
    <recommendedName>
        <fullName evidence="6">BHLH domain-containing protein</fullName>
    </recommendedName>
</protein>
<dbReference type="GO" id="GO:0046983">
    <property type="term" value="F:protein dimerization activity"/>
    <property type="evidence" value="ECO:0007669"/>
    <property type="project" value="InterPro"/>
</dbReference>
<evidence type="ECO:0000256" key="2">
    <source>
        <dbReference type="ARBA" id="ARBA00023015"/>
    </source>
</evidence>
<sequence length="290" mass="33150">MALSTYFNWDTPQTPNSGISTNFNDEPTLPFSEESFFLPNTTFFDPTYLTYPSNMLSCTFSYDPLVSLTDIFPTEDNYNINLLPFPKRQKCHNEEQELQHPSSLYDGFVPNPGSIEVEELLLPEIFSTVPEFKVPELPFCVGNVDFHCEKKTEKILTISPQSVAARERRKRITEKTQELGKLVPGGPKMNTAEMFHAAAKYVKYLQAQVGMLELMKTFEKDEAAPPSEDLHALIVSPFVQEKMYTHEMCFVPKEFVTTLTKHDVFQSRPSILIDLKQLVGTNIEKKTKQE</sequence>
<evidence type="ECO:0000313" key="8">
    <source>
        <dbReference type="Proteomes" id="UP001497480"/>
    </source>
</evidence>
<evidence type="ECO:0000313" key="7">
    <source>
        <dbReference type="EMBL" id="CAL0310257.1"/>
    </source>
</evidence>
<dbReference type="InterPro" id="IPR011598">
    <property type="entry name" value="bHLH_dom"/>
</dbReference>
<name>A0AAV1WN02_LUPLU</name>
<keyword evidence="3" id="KW-0238">DNA-binding</keyword>
<keyword evidence="4" id="KW-0804">Transcription</keyword>
<proteinExistence type="predicted"/>
<keyword evidence="5" id="KW-0539">Nucleus</keyword>
<organism evidence="7 8">
    <name type="scientific">Lupinus luteus</name>
    <name type="common">European yellow lupine</name>
    <dbReference type="NCBI Taxonomy" id="3873"/>
    <lineage>
        <taxon>Eukaryota</taxon>
        <taxon>Viridiplantae</taxon>
        <taxon>Streptophyta</taxon>
        <taxon>Embryophyta</taxon>
        <taxon>Tracheophyta</taxon>
        <taxon>Spermatophyta</taxon>
        <taxon>Magnoliopsida</taxon>
        <taxon>eudicotyledons</taxon>
        <taxon>Gunneridae</taxon>
        <taxon>Pentapetalae</taxon>
        <taxon>rosids</taxon>
        <taxon>fabids</taxon>
        <taxon>Fabales</taxon>
        <taxon>Fabaceae</taxon>
        <taxon>Papilionoideae</taxon>
        <taxon>50 kb inversion clade</taxon>
        <taxon>genistoids sensu lato</taxon>
        <taxon>core genistoids</taxon>
        <taxon>Genisteae</taxon>
        <taxon>Lupinus</taxon>
    </lineage>
</organism>
<dbReference type="Gene3D" id="4.10.280.10">
    <property type="entry name" value="Helix-loop-helix DNA-binding domain"/>
    <property type="match status" value="1"/>
</dbReference>
<dbReference type="GO" id="GO:0005634">
    <property type="term" value="C:nucleus"/>
    <property type="evidence" value="ECO:0007669"/>
    <property type="project" value="UniProtKB-SubCell"/>
</dbReference>
<keyword evidence="2" id="KW-0805">Transcription regulation</keyword>
<reference evidence="7 8" key="1">
    <citation type="submission" date="2024-03" db="EMBL/GenBank/DDBJ databases">
        <authorList>
            <person name="Martinez-Hernandez J."/>
        </authorList>
    </citation>
    <scope>NUCLEOTIDE SEQUENCE [LARGE SCALE GENOMIC DNA]</scope>
</reference>
<dbReference type="PANTHER" id="PTHR45914">
    <property type="entry name" value="TRANSCRIPTION FACTOR HEC3-RELATED"/>
    <property type="match status" value="1"/>
</dbReference>
<comment type="subcellular location">
    <subcellularLocation>
        <location evidence="1">Nucleus</location>
    </subcellularLocation>
</comment>
<comment type="caution">
    <text evidence="7">The sequence shown here is derived from an EMBL/GenBank/DDBJ whole genome shotgun (WGS) entry which is preliminary data.</text>
</comment>
<dbReference type="SMART" id="SM00353">
    <property type="entry name" value="HLH"/>
    <property type="match status" value="1"/>
</dbReference>
<evidence type="ECO:0000256" key="5">
    <source>
        <dbReference type="ARBA" id="ARBA00023242"/>
    </source>
</evidence>
<evidence type="ECO:0000259" key="6">
    <source>
        <dbReference type="PROSITE" id="PS50888"/>
    </source>
</evidence>
<dbReference type="InterPro" id="IPR045843">
    <property type="entry name" value="IND-like"/>
</dbReference>
<dbReference type="Proteomes" id="UP001497480">
    <property type="component" value="Unassembled WGS sequence"/>
</dbReference>
<evidence type="ECO:0000256" key="3">
    <source>
        <dbReference type="ARBA" id="ARBA00023125"/>
    </source>
</evidence>
<evidence type="ECO:0000256" key="4">
    <source>
        <dbReference type="ARBA" id="ARBA00023163"/>
    </source>
</evidence>
<evidence type="ECO:0000256" key="1">
    <source>
        <dbReference type="ARBA" id="ARBA00004123"/>
    </source>
</evidence>